<feature type="transmembrane region" description="Helical" evidence="1">
    <location>
        <begin position="314"/>
        <end position="332"/>
    </location>
</feature>
<reference evidence="2 3" key="1">
    <citation type="journal article" date="2016" name="Mol. Biol. Evol.">
        <title>Comparative Genomics of Early-Diverging Mushroom-Forming Fungi Provides Insights into the Origins of Lignocellulose Decay Capabilities.</title>
        <authorList>
            <person name="Nagy L.G."/>
            <person name="Riley R."/>
            <person name="Tritt A."/>
            <person name="Adam C."/>
            <person name="Daum C."/>
            <person name="Floudas D."/>
            <person name="Sun H."/>
            <person name="Yadav J.S."/>
            <person name="Pangilinan J."/>
            <person name="Larsson K.H."/>
            <person name="Matsuura K."/>
            <person name="Barry K."/>
            <person name="Labutti K."/>
            <person name="Kuo R."/>
            <person name="Ohm R.A."/>
            <person name="Bhattacharya S.S."/>
            <person name="Shirouzu T."/>
            <person name="Yoshinaga Y."/>
            <person name="Martin F.M."/>
            <person name="Grigoriev I.V."/>
            <person name="Hibbett D.S."/>
        </authorList>
    </citation>
    <scope>NUCLEOTIDE SEQUENCE [LARGE SCALE GENOMIC DNA]</scope>
    <source>
        <strain evidence="2 3">HHB9708</strain>
    </source>
</reference>
<keyword evidence="1" id="KW-1133">Transmembrane helix</keyword>
<feature type="transmembrane region" description="Helical" evidence="1">
    <location>
        <begin position="338"/>
        <end position="357"/>
    </location>
</feature>
<keyword evidence="1" id="KW-0812">Transmembrane</keyword>
<accession>A0A164MWU0</accession>
<protein>
    <recommendedName>
        <fullName evidence="4">WW domain-containing protein</fullName>
    </recommendedName>
</protein>
<name>A0A164MWU0_9AGAM</name>
<dbReference type="OrthoDB" id="3166422at2759"/>
<evidence type="ECO:0000313" key="2">
    <source>
        <dbReference type="EMBL" id="KZS87118.1"/>
    </source>
</evidence>
<organism evidence="2 3">
    <name type="scientific">Sistotremastrum niveocremeum HHB9708</name>
    <dbReference type="NCBI Taxonomy" id="1314777"/>
    <lineage>
        <taxon>Eukaryota</taxon>
        <taxon>Fungi</taxon>
        <taxon>Dikarya</taxon>
        <taxon>Basidiomycota</taxon>
        <taxon>Agaricomycotina</taxon>
        <taxon>Agaricomycetes</taxon>
        <taxon>Sistotremastrales</taxon>
        <taxon>Sistotremastraceae</taxon>
        <taxon>Sertulicium</taxon>
        <taxon>Sertulicium niveocremeum</taxon>
    </lineage>
</organism>
<proteinExistence type="predicted"/>
<evidence type="ECO:0008006" key="4">
    <source>
        <dbReference type="Google" id="ProtNLM"/>
    </source>
</evidence>
<sequence>MTLPPPTSLTFTRQLRPGQIRGTLPDAEWSTFLHPGGWSYYYHATDRVITDIDITDPSKYWPLQQRFDSRFYHDQVAWTRTQPHLAAEWELWIGDKGARWVDHATFSASELDQPASRFGELASANTLHMEERYWEFLQAHPCHRQAPVGASMHVEDVLTWSCTDQTLFNTSSSSFTKEQSQELLSTLRSLPDPELRPDERTKSYARAVRTWLVSAISRQIARDRIEMHYGRPSARAFREKERQNELTHLSDLALHGSSYTIFFIFSSILLFGTPTSYLRRIMDVDRRRFDSGVNQTRWRLFLQGLLKDWTDSNLLATVLIAATVAFIAIQGIDNISRILTLVSVLLAIASVLTGQYLTREHQPRLTSNALTAPILPKRSLRLPTLLNSLSPSHIPLLVIHNIHLRPHRILDPLLGRRCRFIRVRDANLGSCSIRYWTAGYFDARYWVDVLGYMGSFILLLLSNPNRVEDEWI</sequence>
<evidence type="ECO:0000256" key="1">
    <source>
        <dbReference type="SAM" id="Phobius"/>
    </source>
</evidence>
<feature type="transmembrane region" description="Helical" evidence="1">
    <location>
        <begin position="259"/>
        <end position="278"/>
    </location>
</feature>
<keyword evidence="3" id="KW-1185">Reference proteome</keyword>
<dbReference type="EMBL" id="KV419456">
    <property type="protein sequence ID" value="KZS87118.1"/>
    <property type="molecule type" value="Genomic_DNA"/>
</dbReference>
<dbReference type="Proteomes" id="UP000076722">
    <property type="component" value="Unassembled WGS sequence"/>
</dbReference>
<dbReference type="AlphaFoldDB" id="A0A164MWU0"/>
<evidence type="ECO:0000313" key="3">
    <source>
        <dbReference type="Proteomes" id="UP000076722"/>
    </source>
</evidence>
<keyword evidence="1" id="KW-0472">Membrane</keyword>
<gene>
    <name evidence="2" type="ORF">SISNIDRAFT_321783</name>
</gene>